<dbReference type="InterPro" id="IPR050188">
    <property type="entry name" value="RluA_PseudoU_synthase"/>
</dbReference>
<dbReference type="InterPro" id="IPR020103">
    <property type="entry name" value="PsdUridine_synth_cat_dom_sf"/>
</dbReference>
<dbReference type="PANTHER" id="PTHR21600:SF44">
    <property type="entry name" value="RIBOSOMAL LARGE SUBUNIT PSEUDOURIDINE SYNTHASE D"/>
    <property type="match status" value="1"/>
</dbReference>
<dbReference type="OrthoDB" id="9807829at2"/>
<protein>
    <recommendedName>
        <fullName evidence="5">Pseudouridine synthase</fullName>
        <ecNumber evidence="5">5.4.99.-</ecNumber>
    </recommendedName>
</protein>
<dbReference type="GO" id="GO:0140098">
    <property type="term" value="F:catalytic activity, acting on RNA"/>
    <property type="evidence" value="ECO:0007669"/>
    <property type="project" value="UniProtKB-ARBA"/>
</dbReference>
<evidence type="ECO:0000259" key="6">
    <source>
        <dbReference type="Pfam" id="PF00849"/>
    </source>
</evidence>
<comment type="similarity">
    <text evidence="2 5">Belongs to the pseudouridine synthase RluA family.</text>
</comment>
<dbReference type="InterPro" id="IPR006145">
    <property type="entry name" value="PsdUridine_synth_RsuA/RluA"/>
</dbReference>
<dbReference type="NCBIfam" id="TIGR00005">
    <property type="entry name" value="rluA_subfam"/>
    <property type="match status" value="1"/>
</dbReference>
<evidence type="ECO:0000313" key="8">
    <source>
        <dbReference type="Proteomes" id="UP000199158"/>
    </source>
</evidence>
<proteinExistence type="inferred from homology"/>
<keyword evidence="8" id="KW-1185">Reference proteome</keyword>
<evidence type="ECO:0000256" key="5">
    <source>
        <dbReference type="RuleBase" id="RU362028"/>
    </source>
</evidence>
<evidence type="ECO:0000256" key="1">
    <source>
        <dbReference type="ARBA" id="ARBA00000073"/>
    </source>
</evidence>
<feature type="domain" description="Pseudouridine synthase RsuA/RluA-like" evidence="6">
    <location>
        <begin position="88"/>
        <end position="233"/>
    </location>
</feature>
<dbReference type="SUPFAM" id="SSF55120">
    <property type="entry name" value="Pseudouridine synthase"/>
    <property type="match status" value="1"/>
</dbReference>
<dbReference type="InterPro" id="IPR006225">
    <property type="entry name" value="PsdUridine_synth_RluC/D"/>
</dbReference>
<dbReference type="CDD" id="cd02869">
    <property type="entry name" value="PseudoU_synth_RluA_like"/>
    <property type="match status" value="1"/>
</dbReference>
<dbReference type="STRING" id="474960.SAMN05216180_1062"/>
<dbReference type="GO" id="GO:0000455">
    <property type="term" value="P:enzyme-directed rRNA pseudouridine synthesis"/>
    <property type="evidence" value="ECO:0007669"/>
    <property type="project" value="TreeGrafter"/>
</dbReference>
<dbReference type="GO" id="GO:0003723">
    <property type="term" value="F:RNA binding"/>
    <property type="evidence" value="ECO:0007669"/>
    <property type="project" value="InterPro"/>
</dbReference>
<dbReference type="EMBL" id="FOCG01000001">
    <property type="protein sequence ID" value="SEM64741.1"/>
    <property type="molecule type" value="Genomic_DNA"/>
</dbReference>
<dbReference type="PANTHER" id="PTHR21600">
    <property type="entry name" value="MITOCHONDRIAL RNA PSEUDOURIDINE SYNTHASE"/>
    <property type="match status" value="1"/>
</dbReference>
<reference evidence="7 8" key="1">
    <citation type="submission" date="2016-10" db="EMBL/GenBank/DDBJ databases">
        <authorList>
            <person name="de Groot N.N."/>
        </authorList>
    </citation>
    <scope>NUCLEOTIDE SEQUENCE [LARGE SCALE GENOMIC DNA]</scope>
    <source>
        <strain evidence="7 8">CGMCC 1.5070</strain>
    </source>
</reference>
<dbReference type="Pfam" id="PF00849">
    <property type="entry name" value="PseudoU_synth_2"/>
    <property type="match status" value="1"/>
</dbReference>
<feature type="active site" evidence="4">
    <location>
        <position position="135"/>
    </location>
</feature>
<sequence>MSRTISFLIEPQFDGMKIYDYLRKEQHLSYRLITSLKHISEGIELNGVHARTIDHVKAGDVLSVTMPPNKNNSEVSDIAVPIVYDDEDVLIYNKPADMNCHQSRRVQNDTLANVFAAYCCEHNLSLTFRCINRLDKNTSGLVLLAKNQHAAALLKNAAQKEYLAVVHGVPAQKTGMVDAPISRINDIYTKRQIDINGQPAVTHYELLAEGEGYSLIRLKLETGRTHQIRVHMACIGHPLAGDDMYGGDTSIIKRQALHCSRMIFTSPISGKLVDATAALPEDMQKALESARIYRQYE</sequence>
<comment type="catalytic activity">
    <reaction evidence="1 5">
        <text>a uridine in RNA = a pseudouridine in RNA</text>
        <dbReference type="Rhea" id="RHEA:48348"/>
        <dbReference type="Rhea" id="RHEA-COMP:12068"/>
        <dbReference type="Rhea" id="RHEA-COMP:12069"/>
        <dbReference type="ChEBI" id="CHEBI:65314"/>
        <dbReference type="ChEBI" id="CHEBI:65315"/>
    </reaction>
</comment>
<dbReference type="PROSITE" id="PS01129">
    <property type="entry name" value="PSI_RLU"/>
    <property type="match status" value="1"/>
</dbReference>
<comment type="function">
    <text evidence="5">Responsible for synthesis of pseudouridine from uracil.</text>
</comment>
<name>A0A1H8A2D4_9FIRM</name>
<evidence type="ECO:0000313" key="7">
    <source>
        <dbReference type="EMBL" id="SEM64741.1"/>
    </source>
</evidence>
<gene>
    <name evidence="7" type="ORF">SAMN05216180_1062</name>
</gene>
<evidence type="ECO:0000256" key="3">
    <source>
        <dbReference type="ARBA" id="ARBA00023235"/>
    </source>
</evidence>
<dbReference type="RefSeq" id="WP_092752356.1">
    <property type="nucleotide sequence ID" value="NZ_FOCG01000001.1"/>
</dbReference>
<dbReference type="InterPro" id="IPR006224">
    <property type="entry name" value="PsdUridine_synth_RluA-like_CS"/>
</dbReference>
<organism evidence="7 8">
    <name type="scientific">Hydrogenoanaerobacterium saccharovorans</name>
    <dbReference type="NCBI Taxonomy" id="474960"/>
    <lineage>
        <taxon>Bacteria</taxon>
        <taxon>Bacillati</taxon>
        <taxon>Bacillota</taxon>
        <taxon>Clostridia</taxon>
        <taxon>Eubacteriales</taxon>
        <taxon>Oscillospiraceae</taxon>
        <taxon>Hydrogenoanaerobacterium</taxon>
    </lineage>
</organism>
<evidence type="ECO:0000256" key="4">
    <source>
        <dbReference type="PIRSR" id="PIRSR606225-1"/>
    </source>
</evidence>
<dbReference type="Proteomes" id="UP000199158">
    <property type="component" value="Unassembled WGS sequence"/>
</dbReference>
<dbReference type="GO" id="GO:0009982">
    <property type="term" value="F:pseudouridine synthase activity"/>
    <property type="evidence" value="ECO:0007669"/>
    <property type="project" value="InterPro"/>
</dbReference>
<dbReference type="AlphaFoldDB" id="A0A1H8A2D4"/>
<dbReference type="EC" id="5.4.99.-" evidence="5"/>
<keyword evidence="3 5" id="KW-0413">Isomerase</keyword>
<accession>A0A1H8A2D4</accession>
<dbReference type="Gene3D" id="3.30.2350.10">
    <property type="entry name" value="Pseudouridine synthase"/>
    <property type="match status" value="1"/>
</dbReference>
<evidence type="ECO:0000256" key="2">
    <source>
        <dbReference type="ARBA" id="ARBA00010876"/>
    </source>
</evidence>